<accession>A0A1I5CMM7</accession>
<name>A0A1I5CMM7_9FLAO</name>
<sequence length="221" mass="25681">MKYFKFLIPLLVVACNSEKVILLPEVQQVNTHEVLDISPAYLFYDSTAVNSIELNRKNLIISTNWLVNVDRRLTLKHVIPKIQFLQNKKRGAEMHKNEDAKNYYSCNDTRIKNLGFIDFTDVNYFTKDSVEATQKALNKMKTNRFNIKVETLNRIKFSHSEEFKNLNQLISELQTDSTLKSEPLVLHLAESLTFQDYMSIKSALISLISEGIQVHNNEFIY</sequence>
<dbReference type="OrthoDB" id="1148707at2"/>
<proteinExistence type="predicted"/>
<dbReference type="Proteomes" id="UP000198705">
    <property type="component" value="Unassembled WGS sequence"/>
</dbReference>
<evidence type="ECO:0000313" key="2">
    <source>
        <dbReference type="Proteomes" id="UP000198705"/>
    </source>
</evidence>
<dbReference type="RefSeq" id="WP_092208984.1">
    <property type="nucleotide sequence ID" value="NZ_FOVN01000005.1"/>
</dbReference>
<evidence type="ECO:0000313" key="1">
    <source>
        <dbReference type="EMBL" id="SFN88163.1"/>
    </source>
</evidence>
<dbReference type="EMBL" id="FOVN01000005">
    <property type="protein sequence ID" value="SFN88163.1"/>
    <property type="molecule type" value="Genomic_DNA"/>
</dbReference>
<gene>
    <name evidence="1" type="ORF">SAMN04487989_105169</name>
</gene>
<dbReference type="AlphaFoldDB" id="A0A1I5CMM7"/>
<dbReference type="STRING" id="649333.SAMN04487989_105169"/>
<keyword evidence="2" id="KW-1185">Reference proteome</keyword>
<organism evidence="1 2">
    <name type="scientific">Bizionia echini</name>
    <dbReference type="NCBI Taxonomy" id="649333"/>
    <lineage>
        <taxon>Bacteria</taxon>
        <taxon>Pseudomonadati</taxon>
        <taxon>Bacteroidota</taxon>
        <taxon>Flavobacteriia</taxon>
        <taxon>Flavobacteriales</taxon>
        <taxon>Flavobacteriaceae</taxon>
        <taxon>Bizionia</taxon>
    </lineage>
</organism>
<reference evidence="2" key="1">
    <citation type="submission" date="2016-10" db="EMBL/GenBank/DDBJ databases">
        <authorList>
            <person name="Varghese N."/>
            <person name="Submissions S."/>
        </authorList>
    </citation>
    <scope>NUCLEOTIDE SEQUENCE [LARGE SCALE GENOMIC DNA]</scope>
    <source>
        <strain evidence="2">DSM 23925</strain>
    </source>
</reference>
<protein>
    <submittedName>
        <fullName evidence="1">Uncharacterized protein</fullName>
    </submittedName>
</protein>